<protein>
    <recommendedName>
        <fullName evidence="2">Single-stranded-DNA-specific exonuclease RecJ</fullName>
    </recommendedName>
</protein>
<dbReference type="EMBL" id="ADCP02000001">
    <property type="protein sequence ID" value="EFV43438.1"/>
    <property type="molecule type" value="Genomic_DNA"/>
</dbReference>
<dbReference type="InterPro" id="IPR004610">
    <property type="entry name" value="RecJ"/>
</dbReference>
<evidence type="ECO:0000313" key="10">
    <source>
        <dbReference type="Proteomes" id="UP000006034"/>
    </source>
</evidence>
<dbReference type="InterPro" id="IPR051673">
    <property type="entry name" value="SSDNA_exonuclease_RecJ"/>
</dbReference>
<dbReference type="GO" id="GO:0006281">
    <property type="term" value="P:DNA repair"/>
    <property type="evidence" value="ECO:0007669"/>
    <property type="project" value="InterPro"/>
</dbReference>
<dbReference type="STRING" id="563192.HMPREF0179_02752"/>
<evidence type="ECO:0000259" key="6">
    <source>
        <dbReference type="Pfam" id="PF01368"/>
    </source>
</evidence>
<feature type="domain" description="RecJ OB" evidence="8">
    <location>
        <begin position="458"/>
        <end position="567"/>
    </location>
</feature>
<evidence type="ECO:0000256" key="3">
    <source>
        <dbReference type="ARBA" id="ARBA00022722"/>
    </source>
</evidence>
<dbReference type="eggNOG" id="COG0608">
    <property type="taxonomic scope" value="Bacteria"/>
</dbReference>
<reference evidence="9 10" key="1">
    <citation type="submission" date="2010-10" db="EMBL/GenBank/DDBJ databases">
        <authorList>
            <consortium name="The Broad Institute Genome Sequencing Platform"/>
            <person name="Ward D."/>
            <person name="Earl A."/>
            <person name="Feldgarden M."/>
            <person name="Young S.K."/>
            <person name="Gargeya S."/>
            <person name="Zeng Q."/>
            <person name="Alvarado L."/>
            <person name="Berlin A."/>
            <person name="Bochicchio J."/>
            <person name="Chapman S.B."/>
            <person name="Chen Z."/>
            <person name="Freedman E."/>
            <person name="Gellesch M."/>
            <person name="Goldberg J."/>
            <person name="Griggs A."/>
            <person name="Gujja S."/>
            <person name="Heilman E."/>
            <person name="Heiman D."/>
            <person name="Howarth C."/>
            <person name="Mehta T."/>
            <person name="Neiman D."/>
            <person name="Pearson M."/>
            <person name="Roberts A."/>
            <person name="Saif S."/>
            <person name="Shea T."/>
            <person name="Shenoy N."/>
            <person name="Sisk P."/>
            <person name="Stolte C."/>
            <person name="Sykes S."/>
            <person name="White J."/>
            <person name="Yandava C."/>
            <person name="Allen-Vercoe E."/>
            <person name="Sibley C."/>
            <person name="Ambrose C.E."/>
            <person name="Strauss J."/>
            <person name="Daigneault M."/>
            <person name="Haas B."/>
            <person name="Nusbaum C."/>
            <person name="Birren B."/>
        </authorList>
    </citation>
    <scope>NUCLEOTIDE SEQUENCE [LARGE SCALE GENOMIC DNA]</scope>
    <source>
        <strain evidence="9 10">3_1_6</strain>
    </source>
</reference>
<evidence type="ECO:0000313" key="9">
    <source>
        <dbReference type="EMBL" id="EFV43438.1"/>
    </source>
</evidence>
<dbReference type="Pfam" id="PF17768">
    <property type="entry name" value="RecJ_OB"/>
    <property type="match status" value="1"/>
</dbReference>
<dbReference type="GO" id="GO:0003676">
    <property type="term" value="F:nucleic acid binding"/>
    <property type="evidence" value="ECO:0007669"/>
    <property type="project" value="InterPro"/>
</dbReference>
<evidence type="ECO:0000256" key="4">
    <source>
        <dbReference type="ARBA" id="ARBA00022801"/>
    </source>
</evidence>
<dbReference type="NCBIfam" id="TIGR00644">
    <property type="entry name" value="recJ"/>
    <property type="match status" value="1"/>
</dbReference>
<dbReference type="AlphaFoldDB" id="E5Y984"/>
<dbReference type="InterPro" id="IPR003156">
    <property type="entry name" value="DHHA1_dom"/>
</dbReference>
<keyword evidence="10" id="KW-1185">Reference proteome</keyword>
<feature type="domain" description="DHHA1" evidence="7">
    <location>
        <begin position="354"/>
        <end position="445"/>
    </location>
</feature>
<dbReference type="SUPFAM" id="SSF64182">
    <property type="entry name" value="DHH phosphoesterases"/>
    <property type="match status" value="1"/>
</dbReference>
<dbReference type="Gene3D" id="3.90.1640.30">
    <property type="match status" value="1"/>
</dbReference>
<gene>
    <name evidence="9" type="ORF">HMPREF0179_02752</name>
</gene>
<evidence type="ECO:0000256" key="5">
    <source>
        <dbReference type="ARBA" id="ARBA00022839"/>
    </source>
</evidence>
<dbReference type="Proteomes" id="UP000006034">
    <property type="component" value="Unassembled WGS sequence"/>
</dbReference>
<accession>E5Y984</accession>
<dbReference type="Pfam" id="PF01368">
    <property type="entry name" value="DHH"/>
    <property type="match status" value="1"/>
</dbReference>
<dbReference type="GO" id="GO:0008409">
    <property type="term" value="F:5'-3' exonuclease activity"/>
    <property type="evidence" value="ECO:0007669"/>
    <property type="project" value="InterPro"/>
</dbReference>
<evidence type="ECO:0000259" key="8">
    <source>
        <dbReference type="Pfam" id="PF17768"/>
    </source>
</evidence>
<evidence type="ECO:0000259" key="7">
    <source>
        <dbReference type="Pfam" id="PF02272"/>
    </source>
</evidence>
<dbReference type="GeneID" id="78084852"/>
<reference evidence="9 10" key="2">
    <citation type="submission" date="2013-04" db="EMBL/GenBank/DDBJ databases">
        <title>The Genome Sequence of Bilophila wadsworthia 3_1_6.</title>
        <authorList>
            <consortium name="The Broad Institute Genomics Platform"/>
            <person name="Earl A."/>
            <person name="Ward D."/>
            <person name="Feldgarden M."/>
            <person name="Gevers D."/>
            <person name="Sibley C."/>
            <person name="Strauss J."/>
            <person name="Allen-Vercoe E."/>
            <person name="Walker B."/>
            <person name="Young S."/>
            <person name="Zeng Q."/>
            <person name="Gargeya S."/>
            <person name="Fitzgerald M."/>
            <person name="Haas B."/>
            <person name="Abouelleil A."/>
            <person name="Allen A.W."/>
            <person name="Alvarado L."/>
            <person name="Arachchi H.M."/>
            <person name="Berlin A.M."/>
            <person name="Chapman S.B."/>
            <person name="Gainer-Dewar J."/>
            <person name="Goldberg J."/>
            <person name="Griggs A."/>
            <person name="Gujja S."/>
            <person name="Hansen M."/>
            <person name="Howarth C."/>
            <person name="Imamovic A."/>
            <person name="Ireland A."/>
            <person name="Larimer J."/>
            <person name="McCowan C."/>
            <person name="Murphy C."/>
            <person name="Pearson M."/>
            <person name="Poon T.W."/>
            <person name="Priest M."/>
            <person name="Roberts A."/>
            <person name="Saif S."/>
            <person name="Shea T."/>
            <person name="Sisk P."/>
            <person name="Sykes S."/>
            <person name="Wortman J."/>
            <person name="Nusbaum C."/>
            <person name="Birren B."/>
        </authorList>
    </citation>
    <scope>NUCLEOTIDE SEQUENCE [LARGE SCALE GENOMIC DNA]</scope>
    <source>
        <strain evidence="9 10">3_1_6</strain>
    </source>
</reference>
<dbReference type="Pfam" id="PF02272">
    <property type="entry name" value="DHHA1"/>
    <property type="match status" value="1"/>
</dbReference>
<dbReference type="PANTHER" id="PTHR30255:SF2">
    <property type="entry name" value="SINGLE-STRANDED-DNA-SPECIFIC EXONUCLEASE RECJ"/>
    <property type="match status" value="1"/>
</dbReference>
<evidence type="ECO:0000256" key="1">
    <source>
        <dbReference type="ARBA" id="ARBA00005915"/>
    </source>
</evidence>
<dbReference type="HOGENOM" id="CLU_009736_5_2_7"/>
<evidence type="ECO:0000256" key="2">
    <source>
        <dbReference type="ARBA" id="ARBA00019841"/>
    </source>
</evidence>
<feature type="domain" description="DDH" evidence="6">
    <location>
        <begin position="80"/>
        <end position="233"/>
    </location>
</feature>
<proteinExistence type="inferred from homology"/>
<dbReference type="InterPro" id="IPR041122">
    <property type="entry name" value="RecJ_OB"/>
</dbReference>
<sequence>MKIWKFRNQPDKGPCPAGWADKLGVPQVVADLLWQRGLETSAQMDSFLSPGLRHLAPPDCWPGMQEAVDALEQGIREGRNVLIWGDYDVDGITGATLILQTLRFHDVPSTVHLPDRRKEGYGLNIPEIERLAAEEGPGILLTVDCGISDVKAVERARELGFMVVVSDHHMPPEELPPAHAITNPRLSEDNPCPHLAGVGVAFFLMAALNGKLEAMSGKRMDMRQVLDLVALGTLADMVSLTGQNRILVKNGLLKIAEAKRPGLAELKGASGFSPVAALGAGQVVFNLAPRINAAGRLGSPTLAHDMLLTPSHDEAAKLAQTLTSLNDERRSEEDRIYKEALEQAEANPKRLGFVLYGKDWHQGVIGIVASRIVEVYYRPVLILCSDGESLKGSGRSVPEFDLHAGLTRCADMLLGFGGHRQAAGLRIAPGRLDELRERFDAVIREELGEAPLTPSLKIDAEMPFSQASDFTVLKGLELLQPFGIGNPEPIFASLPLRVKKRKAFGHSREHISLEVTEEGSGITLQAKAWRQADQIPESIQGQRIRLAYTPGINAYNGIASVELRVRDWEVL</sequence>
<dbReference type="Gene3D" id="3.10.310.30">
    <property type="match status" value="1"/>
</dbReference>
<dbReference type="GO" id="GO:0006310">
    <property type="term" value="P:DNA recombination"/>
    <property type="evidence" value="ECO:0007669"/>
    <property type="project" value="InterPro"/>
</dbReference>
<dbReference type="RefSeq" id="WP_005028796.1">
    <property type="nucleotide sequence ID" value="NZ_KE150238.1"/>
</dbReference>
<organism evidence="9 10">
    <name type="scientific">Bilophila wadsworthia (strain 3_1_6)</name>
    <dbReference type="NCBI Taxonomy" id="563192"/>
    <lineage>
        <taxon>Bacteria</taxon>
        <taxon>Pseudomonadati</taxon>
        <taxon>Thermodesulfobacteriota</taxon>
        <taxon>Desulfovibrionia</taxon>
        <taxon>Desulfovibrionales</taxon>
        <taxon>Desulfovibrionaceae</taxon>
        <taxon>Bilophila</taxon>
    </lineage>
</organism>
<comment type="caution">
    <text evidence="9">The sequence shown here is derived from an EMBL/GenBank/DDBJ whole genome shotgun (WGS) entry which is preliminary data.</text>
</comment>
<keyword evidence="3" id="KW-0540">Nuclease</keyword>
<dbReference type="InterPro" id="IPR001667">
    <property type="entry name" value="DDH_dom"/>
</dbReference>
<name>E5Y984_BILW3</name>
<keyword evidence="5 9" id="KW-0269">Exonuclease</keyword>
<dbReference type="PANTHER" id="PTHR30255">
    <property type="entry name" value="SINGLE-STRANDED-DNA-SPECIFIC EXONUCLEASE RECJ"/>
    <property type="match status" value="1"/>
</dbReference>
<dbReference type="InterPro" id="IPR038763">
    <property type="entry name" value="DHH_sf"/>
</dbReference>
<keyword evidence="4" id="KW-0378">Hydrolase</keyword>
<comment type="similarity">
    <text evidence="1">Belongs to the RecJ family.</text>
</comment>
<dbReference type="OrthoDB" id="9809852at2"/>